<evidence type="ECO:0000313" key="1">
    <source>
        <dbReference type="EMBL" id="MFC7059692.1"/>
    </source>
</evidence>
<accession>A0ABD5WAD6</accession>
<protein>
    <submittedName>
        <fullName evidence="1">Uncharacterized protein</fullName>
    </submittedName>
</protein>
<keyword evidence="2" id="KW-1185">Reference proteome</keyword>
<dbReference type="RefSeq" id="WP_267162477.1">
    <property type="nucleotide sequence ID" value="NZ_CP112972.1"/>
</dbReference>
<organism evidence="1 2">
    <name type="scientific">Halovenus salina</name>
    <dbReference type="NCBI Taxonomy" id="1510225"/>
    <lineage>
        <taxon>Archaea</taxon>
        <taxon>Methanobacteriati</taxon>
        <taxon>Methanobacteriota</taxon>
        <taxon>Stenosarchaea group</taxon>
        <taxon>Halobacteria</taxon>
        <taxon>Halobacteriales</taxon>
        <taxon>Haloarculaceae</taxon>
        <taxon>Halovenus</taxon>
    </lineage>
</organism>
<dbReference type="Proteomes" id="UP001596445">
    <property type="component" value="Unassembled WGS sequence"/>
</dbReference>
<dbReference type="GeneID" id="76631878"/>
<gene>
    <name evidence="1" type="ORF">ACFQQG_17730</name>
</gene>
<name>A0ABD5WAD6_9EURY</name>
<reference evidence="1 2" key="1">
    <citation type="journal article" date="2019" name="Int. J. Syst. Evol. Microbiol.">
        <title>The Global Catalogue of Microorganisms (GCM) 10K type strain sequencing project: providing services to taxonomists for standard genome sequencing and annotation.</title>
        <authorList>
            <consortium name="The Broad Institute Genomics Platform"/>
            <consortium name="The Broad Institute Genome Sequencing Center for Infectious Disease"/>
            <person name="Wu L."/>
            <person name="Ma J."/>
        </authorList>
    </citation>
    <scope>NUCLEOTIDE SEQUENCE [LARGE SCALE GENOMIC DNA]</scope>
    <source>
        <strain evidence="1 2">JCM 30072</strain>
    </source>
</reference>
<evidence type="ECO:0000313" key="2">
    <source>
        <dbReference type="Proteomes" id="UP001596445"/>
    </source>
</evidence>
<dbReference type="AlphaFoldDB" id="A0ABD5WAD6"/>
<dbReference type="EMBL" id="JBHSZI010000001">
    <property type="protein sequence ID" value="MFC7059692.1"/>
    <property type="molecule type" value="Genomic_DNA"/>
</dbReference>
<comment type="caution">
    <text evidence="1">The sequence shown here is derived from an EMBL/GenBank/DDBJ whole genome shotgun (WGS) entry which is preliminary data.</text>
</comment>
<sequence length="98" mass="11497">MGWNKIGELHRMRGNITVYRNEPWSECPNCGEYDYTEYKWSKDKAIGSDIVRAKGGLCHNCRYKEPMEGEKKFNKRVNSGIKLSQAYGELDNNRYKIK</sequence>
<proteinExistence type="predicted"/>